<dbReference type="InterPro" id="IPR001810">
    <property type="entry name" value="F-box_dom"/>
</dbReference>
<proteinExistence type="predicted"/>
<evidence type="ECO:0000313" key="2">
    <source>
        <dbReference type="EMBL" id="CAG8660022.1"/>
    </source>
</evidence>
<protein>
    <submittedName>
        <fullName evidence="2">15930_t:CDS:1</fullName>
    </submittedName>
</protein>
<name>A0A9N9E0E1_9GLOM</name>
<keyword evidence="3" id="KW-1185">Reference proteome</keyword>
<dbReference type="OrthoDB" id="2306629at2759"/>
<evidence type="ECO:0000259" key="1">
    <source>
        <dbReference type="Pfam" id="PF12937"/>
    </source>
</evidence>
<feature type="domain" description="F-box" evidence="1">
    <location>
        <begin position="74"/>
        <end position="120"/>
    </location>
</feature>
<dbReference type="InterPro" id="IPR036047">
    <property type="entry name" value="F-box-like_dom_sf"/>
</dbReference>
<dbReference type="AlphaFoldDB" id="A0A9N9E0E1"/>
<accession>A0A9N9E0E1</accession>
<dbReference type="Proteomes" id="UP000789570">
    <property type="component" value="Unassembled WGS sequence"/>
</dbReference>
<gene>
    <name evidence="2" type="ORF">FCALED_LOCUS11502</name>
</gene>
<comment type="caution">
    <text evidence="2">The sequence shown here is derived from an EMBL/GenBank/DDBJ whole genome shotgun (WGS) entry which is preliminary data.</text>
</comment>
<evidence type="ECO:0000313" key="3">
    <source>
        <dbReference type="Proteomes" id="UP000789570"/>
    </source>
</evidence>
<dbReference type="EMBL" id="CAJVPQ010004887">
    <property type="protein sequence ID" value="CAG8660022.1"/>
    <property type="molecule type" value="Genomic_DNA"/>
</dbReference>
<sequence length="606" mass="69712">MANYCFLLRQIIELLKNKDLNTKEASSKAFIEIDRGQEIFDDLGNYEHGFANEEPSEKPRLREFSMEFSSTTELSSLPTKCLSQIFKNVEDDGYSGLFSCLLVCRAWCRDVVPLLWSRPFSKLPKDSRYKLIRTFITCLSREERSYLNSQMLKYRIRIPDSSRSLINYSIYLKELSYMDLYHSVDSGIKHYRKSFIGRNTYKLTTLIARSICKLFLTKNITDPSFHLESFRFDKHFMQMDIFPEIDLFSKVYPGLSQITKLTLNYDPNSENLYKFLQSFPSLCTGLNHLNVTLPYFESNPTLIDLLISIIRAQRSIHSFHLSGARIGADVILPVLLSQHSNYLTSMKFQNVNFNNVNLHALISCVRLEDLTISHCIGLDSSSLPLASRLGSSSFFDNNGLILKSLSIGCSPIYSQISTIILASPLGTTCRELCLDLITPEIINITKRYCQNATTLKLRDYFINNNDFEGSSGMMMLRELFHGIFLEKLIISISPKNSEYEELNIHGRDLPASCWYLKLKCGFSVKHLDDLLLSDECVAPVSVLIIDYSKLHLGHFKIIRDLVKKKRILKYFGICGRKEFDDEELEVIKDLQHEYKVVVNLNESDES</sequence>
<organism evidence="2 3">
    <name type="scientific">Funneliformis caledonium</name>
    <dbReference type="NCBI Taxonomy" id="1117310"/>
    <lineage>
        <taxon>Eukaryota</taxon>
        <taxon>Fungi</taxon>
        <taxon>Fungi incertae sedis</taxon>
        <taxon>Mucoromycota</taxon>
        <taxon>Glomeromycotina</taxon>
        <taxon>Glomeromycetes</taxon>
        <taxon>Glomerales</taxon>
        <taxon>Glomeraceae</taxon>
        <taxon>Funneliformis</taxon>
    </lineage>
</organism>
<dbReference type="SUPFAM" id="SSF81383">
    <property type="entry name" value="F-box domain"/>
    <property type="match status" value="1"/>
</dbReference>
<dbReference type="Pfam" id="PF12937">
    <property type="entry name" value="F-box-like"/>
    <property type="match status" value="1"/>
</dbReference>
<reference evidence="2" key="1">
    <citation type="submission" date="2021-06" db="EMBL/GenBank/DDBJ databases">
        <authorList>
            <person name="Kallberg Y."/>
            <person name="Tangrot J."/>
            <person name="Rosling A."/>
        </authorList>
    </citation>
    <scope>NUCLEOTIDE SEQUENCE</scope>
    <source>
        <strain evidence="2">UK204</strain>
    </source>
</reference>